<keyword evidence="4" id="KW-0804">Transcription</keyword>
<dbReference type="Proteomes" id="UP000077755">
    <property type="component" value="Chromosome 7"/>
</dbReference>
<proteinExistence type="predicted"/>
<accession>A0A161ZP36</accession>
<dbReference type="PANTHER" id="PTHR45914">
    <property type="entry name" value="TRANSCRIPTION FACTOR HEC3-RELATED"/>
    <property type="match status" value="1"/>
</dbReference>
<dbReference type="PANTHER" id="PTHR45914:SF12">
    <property type="entry name" value="TRANSCRIPTION FACTOR BHLH87"/>
    <property type="match status" value="1"/>
</dbReference>
<keyword evidence="2" id="KW-0805">Transcription regulation</keyword>
<feature type="domain" description="BHLH" evidence="7">
    <location>
        <begin position="286"/>
        <end position="335"/>
    </location>
</feature>
<dbReference type="PROSITE" id="PS50888">
    <property type="entry name" value="BHLH"/>
    <property type="match status" value="1"/>
</dbReference>
<dbReference type="GO" id="GO:0003700">
    <property type="term" value="F:DNA-binding transcription factor activity"/>
    <property type="evidence" value="ECO:0007669"/>
    <property type="project" value="InterPro"/>
</dbReference>
<dbReference type="EMBL" id="CP093349">
    <property type="protein sequence ID" value="WOH10801.1"/>
    <property type="molecule type" value="Genomic_DNA"/>
</dbReference>
<dbReference type="CDD" id="cd11454">
    <property type="entry name" value="bHLH_AtIND_like"/>
    <property type="match status" value="1"/>
</dbReference>
<name>A0A161ZP36_DAUCS</name>
<evidence type="ECO:0000256" key="5">
    <source>
        <dbReference type="ARBA" id="ARBA00023242"/>
    </source>
</evidence>
<feature type="region of interest" description="Disordered" evidence="6">
    <location>
        <begin position="201"/>
        <end position="247"/>
    </location>
</feature>
<evidence type="ECO:0000313" key="9">
    <source>
        <dbReference type="EMBL" id="WOH10801.1"/>
    </source>
</evidence>
<dbReference type="InterPro" id="IPR045843">
    <property type="entry name" value="IND-like"/>
</dbReference>
<organism evidence="8">
    <name type="scientific">Daucus carota subsp. sativus</name>
    <name type="common">Carrot</name>
    <dbReference type="NCBI Taxonomy" id="79200"/>
    <lineage>
        <taxon>Eukaryota</taxon>
        <taxon>Viridiplantae</taxon>
        <taxon>Streptophyta</taxon>
        <taxon>Embryophyta</taxon>
        <taxon>Tracheophyta</taxon>
        <taxon>Spermatophyta</taxon>
        <taxon>Magnoliopsida</taxon>
        <taxon>eudicotyledons</taxon>
        <taxon>Gunneridae</taxon>
        <taxon>Pentapetalae</taxon>
        <taxon>asterids</taxon>
        <taxon>campanulids</taxon>
        <taxon>Apiales</taxon>
        <taxon>Apiaceae</taxon>
        <taxon>Apioideae</taxon>
        <taxon>Scandiceae</taxon>
        <taxon>Daucinae</taxon>
        <taxon>Daucus</taxon>
        <taxon>Daucus sect. Daucus</taxon>
    </lineage>
</organism>
<evidence type="ECO:0000256" key="1">
    <source>
        <dbReference type="ARBA" id="ARBA00004123"/>
    </source>
</evidence>
<dbReference type="OrthoDB" id="2017571at2759"/>
<sequence>MDNLDWECSAAATNVASSWSNQLNDMGERYAAMVNSCSNLNQKSNQMEQQMASVNYLRSQEALRLAAEKVLANSCSWGWGEGSSTAELFSPQVMDPLSGLMVDLDVPVLGQPRYIEGKAADTAGSLGSLDCLISATNSNTDTSVEDDDISSILFSDGKKLWNPRFMPLGDSENITAKIKAEHCSRNSLMCETNEAVSRCSAKRTNQSSGFISDNQPKGKKPRLEKRPSSSNINFQHPDHSSNCDEEPDTEAIAQMKEMMYRAAAFRPLNIGELDTAEKPKRKNVRISSDPQTVAARQRREKISEKIRVLQRLVPGGNKMDTASMLDEAANYLKFLRSQVKALESLGPITTQFYPFPSHSPFPFNHSFPMQITNNFSFPKP</sequence>
<evidence type="ECO:0000313" key="10">
    <source>
        <dbReference type="Proteomes" id="UP000077755"/>
    </source>
</evidence>
<keyword evidence="10" id="KW-1185">Reference proteome</keyword>
<dbReference type="GO" id="GO:0003677">
    <property type="term" value="F:DNA binding"/>
    <property type="evidence" value="ECO:0007669"/>
    <property type="project" value="UniProtKB-KW"/>
</dbReference>
<evidence type="ECO:0000256" key="4">
    <source>
        <dbReference type="ARBA" id="ARBA00023163"/>
    </source>
</evidence>
<dbReference type="KEGG" id="dcr:108193542"/>
<dbReference type="GO" id="GO:0005634">
    <property type="term" value="C:nucleus"/>
    <property type="evidence" value="ECO:0007669"/>
    <property type="project" value="UniProtKB-SubCell"/>
</dbReference>
<dbReference type="InterPro" id="IPR011598">
    <property type="entry name" value="bHLH_dom"/>
</dbReference>
<dbReference type="SUPFAM" id="SSF47459">
    <property type="entry name" value="HLH, helix-loop-helix DNA-binding domain"/>
    <property type="match status" value="1"/>
</dbReference>
<evidence type="ECO:0000256" key="3">
    <source>
        <dbReference type="ARBA" id="ARBA00023125"/>
    </source>
</evidence>
<evidence type="ECO:0000259" key="7">
    <source>
        <dbReference type="PROSITE" id="PS50888"/>
    </source>
</evidence>
<reference evidence="8" key="1">
    <citation type="journal article" date="2016" name="Nat. Genet.">
        <title>A high-quality carrot genome assembly provides new insights into carotenoid accumulation and asterid genome evolution.</title>
        <authorList>
            <person name="Iorizzo M."/>
            <person name="Ellison S."/>
            <person name="Senalik D."/>
            <person name="Zeng P."/>
            <person name="Satapoomin P."/>
            <person name="Huang J."/>
            <person name="Bowman M."/>
            <person name="Iovene M."/>
            <person name="Sanseverino W."/>
            <person name="Cavagnaro P."/>
            <person name="Yildiz M."/>
            <person name="Macko-Podgorni A."/>
            <person name="Moranska E."/>
            <person name="Grzebelus E."/>
            <person name="Grzebelus D."/>
            <person name="Ashrafi H."/>
            <person name="Zheng Z."/>
            <person name="Cheng S."/>
            <person name="Spooner D."/>
            <person name="Van Deynze A."/>
            <person name="Simon P."/>
        </authorList>
    </citation>
    <scope>NUCLEOTIDE SEQUENCE [LARGE SCALE GENOMIC DNA]</scope>
    <source>
        <tissue evidence="8">Leaf</tissue>
    </source>
</reference>
<protein>
    <recommendedName>
        <fullName evidence="7">BHLH domain-containing protein</fullName>
    </recommendedName>
</protein>
<dbReference type="EMBL" id="LNRQ01000007">
    <property type="protein sequence ID" value="KZM89292.1"/>
    <property type="molecule type" value="Genomic_DNA"/>
</dbReference>
<evidence type="ECO:0000313" key="8">
    <source>
        <dbReference type="EMBL" id="KZM89292.1"/>
    </source>
</evidence>
<comment type="subcellular location">
    <subcellularLocation>
        <location evidence="1">Nucleus</location>
    </subcellularLocation>
</comment>
<evidence type="ECO:0000256" key="6">
    <source>
        <dbReference type="SAM" id="MobiDB-lite"/>
    </source>
</evidence>
<dbReference type="Gene3D" id="4.10.280.10">
    <property type="entry name" value="Helix-loop-helix DNA-binding domain"/>
    <property type="match status" value="1"/>
</dbReference>
<dbReference type="Pfam" id="PF00010">
    <property type="entry name" value="HLH"/>
    <property type="match status" value="1"/>
</dbReference>
<dbReference type="SMART" id="SM00353">
    <property type="entry name" value="HLH"/>
    <property type="match status" value="1"/>
</dbReference>
<gene>
    <name evidence="8" type="ORF">DCAR_026367</name>
    <name evidence="9" type="ORF">DCAR_0730274</name>
</gene>
<keyword evidence="3" id="KW-0238">DNA-binding</keyword>
<dbReference type="AlphaFoldDB" id="A0A161ZP36"/>
<dbReference type="Gramene" id="KZM89292">
    <property type="protein sequence ID" value="KZM89292"/>
    <property type="gene ID" value="DCAR_026367"/>
</dbReference>
<dbReference type="STRING" id="79200.A0A161ZP36"/>
<dbReference type="GO" id="GO:0046983">
    <property type="term" value="F:protein dimerization activity"/>
    <property type="evidence" value="ECO:0007669"/>
    <property type="project" value="InterPro"/>
</dbReference>
<keyword evidence="5" id="KW-0539">Nucleus</keyword>
<dbReference type="InterPro" id="IPR036638">
    <property type="entry name" value="HLH_DNA-bd_sf"/>
</dbReference>
<feature type="compositionally biased region" description="Polar residues" evidence="6">
    <location>
        <begin position="202"/>
        <end position="215"/>
    </location>
</feature>
<evidence type="ECO:0000256" key="2">
    <source>
        <dbReference type="ARBA" id="ARBA00023015"/>
    </source>
</evidence>
<reference evidence="9" key="2">
    <citation type="submission" date="2022-03" db="EMBL/GenBank/DDBJ databases">
        <title>Draft title - Genomic analysis of global carrot germplasm unveils the trajectory of domestication and the origin of high carotenoid orange carrot.</title>
        <authorList>
            <person name="Iorizzo M."/>
            <person name="Ellison S."/>
            <person name="Senalik D."/>
            <person name="Macko-Podgorni A."/>
            <person name="Grzebelus D."/>
            <person name="Bostan H."/>
            <person name="Rolling W."/>
            <person name="Curaba J."/>
            <person name="Simon P."/>
        </authorList>
    </citation>
    <scope>NUCLEOTIDE SEQUENCE</scope>
    <source>
        <tissue evidence="9">Leaf</tissue>
    </source>
</reference>
<dbReference type="OMA" id="MCETNEA"/>